<dbReference type="EMBL" id="LGTQ01000006">
    <property type="protein sequence ID" value="KPM48884.1"/>
    <property type="molecule type" value="Genomic_DNA"/>
</dbReference>
<evidence type="ECO:0000313" key="1">
    <source>
        <dbReference type="EMBL" id="KPM48884.1"/>
    </source>
</evidence>
<evidence type="ECO:0008006" key="3">
    <source>
        <dbReference type="Google" id="ProtNLM"/>
    </source>
</evidence>
<accession>A0A0N8HA12</accession>
<protein>
    <recommendedName>
        <fullName evidence="3">Outer membrane protein beta-barrel domain-containing protein</fullName>
    </recommendedName>
</protein>
<comment type="caution">
    <text evidence="1">The sequence shown here is derived from an EMBL/GenBank/DDBJ whole genome shotgun (WGS) entry which is preliminary data.</text>
</comment>
<keyword evidence="2" id="KW-1185">Reference proteome</keyword>
<reference evidence="1 2" key="1">
    <citation type="submission" date="2015-07" db="EMBL/GenBank/DDBJ databases">
        <title>The draft genome sequence of Leadbetterella sp. JN14-9.</title>
        <authorList>
            <person name="Liu Y."/>
            <person name="Du J."/>
            <person name="Shao Z."/>
        </authorList>
    </citation>
    <scope>NUCLEOTIDE SEQUENCE [LARGE SCALE GENOMIC DNA]</scope>
    <source>
        <strain evidence="1 2">JN14-9</strain>
    </source>
</reference>
<organism evidence="1 2">
    <name type="scientific">Jiulongibacter sediminis</name>
    <dbReference type="NCBI Taxonomy" id="1605367"/>
    <lineage>
        <taxon>Bacteria</taxon>
        <taxon>Pseudomonadati</taxon>
        <taxon>Bacteroidota</taxon>
        <taxon>Cytophagia</taxon>
        <taxon>Cytophagales</taxon>
        <taxon>Leadbetterellaceae</taxon>
        <taxon>Jiulongibacter</taxon>
    </lineage>
</organism>
<evidence type="ECO:0000313" key="2">
    <source>
        <dbReference type="Proteomes" id="UP000050454"/>
    </source>
</evidence>
<dbReference type="AlphaFoldDB" id="A0A0N8HA12"/>
<gene>
    <name evidence="1" type="ORF">AFM12_10010</name>
</gene>
<dbReference type="Proteomes" id="UP000050454">
    <property type="component" value="Unassembled WGS sequence"/>
</dbReference>
<proteinExistence type="predicted"/>
<sequence>MAQSSFSQIEYRTRYQSAIIAEGFGISPVMSINYENAIVRRQKHFYTTRIGVGFLPAKRNSPKGISIPVQASYVFMLPKLLKDFFRPLNTFPPRFKFETFIETGPGYSHIFYKNDNRGYINAFLGIRQQLLIDIPPKPTVIFARISVNPRVNRKGLVFYERTDGGGQNFFGGFALGVSI</sequence>
<name>A0A0N8HA12_9BACT</name>